<dbReference type="InterPro" id="IPR011057">
    <property type="entry name" value="Mss4-like_sf"/>
</dbReference>
<evidence type="ECO:0000256" key="2">
    <source>
        <dbReference type="ARBA" id="ARBA00022723"/>
    </source>
</evidence>
<gene>
    <name evidence="5" type="ORF">ACFPPA_18920</name>
</gene>
<evidence type="ECO:0000256" key="3">
    <source>
        <dbReference type="ARBA" id="ARBA00022833"/>
    </source>
</evidence>
<dbReference type="SUPFAM" id="SSF51316">
    <property type="entry name" value="Mss4-like"/>
    <property type="match status" value="1"/>
</dbReference>
<sequence length="134" mass="14627">MPNDRTGYTGTCHCGAVKFVVNGPITRATQCTCSVCSRMGALWHGTDESGLTVLSGEDQLRLYQFGSMTAKHYFCRNCGIHPFSRPRLNPKLWVVNLRCVPDIDAASLPVSVFDGAHWEEAAQALLSRARPGNG</sequence>
<dbReference type="EMBL" id="JBHSNF010000006">
    <property type="protein sequence ID" value="MFC5527824.1"/>
    <property type="molecule type" value="Genomic_DNA"/>
</dbReference>
<keyword evidence="3" id="KW-0862">Zinc</keyword>
<dbReference type="Gene3D" id="2.170.150.70">
    <property type="match status" value="1"/>
</dbReference>
<proteinExistence type="inferred from homology"/>
<evidence type="ECO:0000259" key="4">
    <source>
        <dbReference type="PROSITE" id="PS51891"/>
    </source>
</evidence>
<name>A0ABW0QU64_9GAMM</name>
<dbReference type="PANTHER" id="PTHR28620:SF1">
    <property type="entry name" value="CENP-V_GFA DOMAIN-CONTAINING PROTEIN"/>
    <property type="match status" value="1"/>
</dbReference>
<accession>A0ABW0QU64</accession>
<feature type="domain" description="CENP-V/GFA" evidence="4">
    <location>
        <begin position="8"/>
        <end position="119"/>
    </location>
</feature>
<dbReference type="PANTHER" id="PTHR28620">
    <property type="entry name" value="CENTROMERE PROTEIN V"/>
    <property type="match status" value="1"/>
</dbReference>
<organism evidence="5 6">
    <name type="scientific">Rhodanobacter ginsengisoli</name>
    <dbReference type="NCBI Taxonomy" id="418646"/>
    <lineage>
        <taxon>Bacteria</taxon>
        <taxon>Pseudomonadati</taxon>
        <taxon>Pseudomonadota</taxon>
        <taxon>Gammaproteobacteria</taxon>
        <taxon>Lysobacterales</taxon>
        <taxon>Rhodanobacteraceae</taxon>
        <taxon>Rhodanobacter</taxon>
    </lineage>
</organism>
<dbReference type="InterPro" id="IPR006913">
    <property type="entry name" value="CENP-V/GFA"/>
</dbReference>
<comment type="similarity">
    <text evidence="1">Belongs to the Gfa family.</text>
</comment>
<reference evidence="6" key="1">
    <citation type="journal article" date="2019" name="Int. J. Syst. Evol. Microbiol.">
        <title>The Global Catalogue of Microorganisms (GCM) 10K type strain sequencing project: providing services to taxonomists for standard genome sequencing and annotation.</title>
        <authorList>
            <consortium name="The Broad Institute Genomics Platform"/>
            <consortium name="The Broad Institute Genome Sequencing Center for Infectious Disease"/>
            <person name="Wu L."/>
            <person name="Ma J."/>
        </authorList>
    </citation>
    <scope>NUCLEOTIDE SEQUENCE [LARGE SCALE GENOMIC DNA]</scope>
    <source>
        <strain evidence="6">CGMCC 1.16619</strain>
    </source>
</reference>
<dbReference type="RefSeq" id="WP_377322797.1">
    <property type="nucleotide sequence ID" value="NZ_JBHSNF010000006.1"/>
</dbReference>
<dbReference type="Pfam" id="PF04828">
    <property type="entry name" value="GFA"/>
    <property type="match status" value="1"/>
</dbReference>
<evidence type="ECO:0000313" key="6">
    <source>
        <dbReference type="Proteomes" id="UP001596114"/>
    </source>
</evidence>
<comment type="caution">
    <text evidence="5">The sequence shown here is derived from an EMBL/GenBank/DDBJ whole genome shotgun (WGS) entry which is preliminary data.</text>
</comment>
<protein>
    <submittedName>
        <fullName evidence="5">GFA family protein</fullName>
    </submittedName>
</protein>
<keyword evidence="2" id="KW-0479">Metal-binding</keyword>
<evidence type="ECO:0000313" key="5">
    <source>
        <dbReference type="EMBL" id="MFC5527824.1"/>
    </source>
</evidence>
<dbReference type="InterPro" id="IPR052355">
    <property type="entry name" value="CENP-V-like"/>
</dbReference>
<keyword evidence="6" id="KW-1185">Reference proteome</keyword>
<dbReference type="PROSITE" id="PS51891">
    <property type="entry name" value="CENP_V_GFA"/>
    <property type="match status" value="1"/>
</dbReference>
<dbReference type="Proteomes" id="UP001596114">
    <property type="component" value="Unassembled WGS sequence"/>
</dbReference>
<evidence type="ECO:0000256" key="1">
    <source>
        <dbReference type="ARBA" id="ARBA00005495"/>
    </source>
</evidence>